<gene>
    <name evidence="5" type="ORF">JRV97_07300</name>
</gene>
<comment type="cofactor">
    <cofactor evidence="4">
        <name>Mg(2+)</name>
        <dbReference type="ChEBI" id="CHEBI:18420"/>
    </cofactor>
</comment>
<comment type="similarity">
    <text evidence="1 4">Belongs to the 5-formyltetrahydrofolate cyclo-ligase family.</text>
</comment>
<organism evidence="5 6">
    <name type="scientific">Marinitoga aeolica</name>
    <dbReference type="NCBI Taxonomy" id="2809031"/>
    <lineage>
        <taxon>Bacteria</taxon>
        <taxon>Thermotogati</taxon>
        <taxon>Thermotogota</taxon>
        <taxon>Thermotogae</taxon>
        <taxon>Petrotogales</taxon>
        <taxon>Petrotogaceae</taxon>
        <taxon>Marinitoga</taxon>
    </lineage>
</organism>
<evidence type="ECO:0000256" key="4">
    <source>
        <dbReference type="RuleBase" id="RU361279"/>
    </source>
</evidence>
<dbReference type="InterPro" id="IPR024185">
    <property type="entry name" value="FTHF_cligase-like_sf"/>
</dbReference>
<reference evidence="5 6" key="1">
    <citation type="submission" date="2021-02" db="EMBL/GenBank/DDBJ databases">
        <title>Characterization of Marinitoga sp. nov. str. BP5-C20A.</title>
        <authorList>
            <person name="Erauso G."/>
            <person name="Postec A."/>
        </authorList>
    </citation>
    <scope>NUCLEOTIDE SEQUENCE [LARGE SCALE GENOMIC DNA]</scope>
    <source>
        <strain evidence="5 6">BP5-C20A</strain>
    </source>
</reference>
<keyword evidence="4" id="KW-0479">Metal-binding</keyword>
<dbReference type="Proteomes" id="UP001232493">
    <property type="component" value="Chromosome"/>
</dbReference>
<keyword evidence="3 4" id="KW-0067">ATP-binding</keyword>
<evidence type="ECO:0000313" key="5">
    <source>
        <dbReference type="EMBL" id="WGS64181.1"/>
    </source>
</evidence>
<dbReference type="Gene3D" id="3.40.50.10420">
    <property type="entry name" value="NagB/RpiA/CoA transferase-like"/>
    <property type="match status" value="1"/>
</dbReference>
<keyword evidence="2 4" id="KW-0547">Nucleotide-binding</keyword>
<accession>A0ABY8PNM0</accession>
<dbReference type="PANTHER" id="PTHR23407:SF1">
    <property type="entry name" value="5-FORMYLTETRAHYDROFOLATE CYCLO-LIGASE"/>
    <property type="match status" value="1"/>
</dbReference>
<evidence type="ECO:0000256" key="2">
    <source>
        <dbReference type="ARBA" id="ARBA00022741"/>
    </source>
</evidence>
<keyword evidence="5" id="KW-0436">Ligase</keyword>
<dbReference type="GO" id="GO:0030272">
    <property type="term" value="F:5-formyltetrahydrofolate cyclo-ligase activity"/>
    <property type="evidence" value="ECO:0007669"/>
    <property type="project" value="UniProtKB-EC"/>
</dbReference>
<proteinExistence type="inferred from homology"/>
<dbReference type="EMBL" id="CP069362">
    <property type="protein sequence ID" value="WGS64181.1"/>
    <property type="molecule type" value="Genomic_DNA"/>
</dbReference>
<dbReference type="EC" id="6.3.3.2" evidence="4"/>
<dbReference type="NCBIfam" id="TIGR02727">
    <property type="entry name" value="MTHFS_bact"/>
    <property type="match status" value="1"/>
</dbReference>
<evidence type="ECO:0000313" key="6">
    <source>
        <dbReference type="Proteomes" id="UP001232493"/>
    </source>
</evidence>
<dbReference type="InterPro" id="IPR002698">
    <property type="entry name" value="FTHF_cligase"/>
</dbReference>
<dbReference type="PIRSF" id="PIRSF006806">
    <property type="entry name" value="FTHF_cligase"/>
    <property type="match status" value="1"/>
</dbReference>
<evidence type="ECO:0000256" key="3">
    <source>
        <dbReference type="ARBA" id="ARBA00022840"/>
    </source>
</evidence>
<protein>
    <recommendedName>
        <fullName evidence="4">5-formyltetrahydrofolate cyclo-ligase</fullName>
        <ecNumber evidence="4">6.3.3.2</ecNumber>
    </recommendedName>
</protein>
<dbReference type="PANTHER" id="PTHR23407">
    <property type="entry name" value="ATPASE INHIBITOR/5-FORMYLTETRAHYDROFOLATE CYCLO-LIGASE"/>
    <property type="match status" value="1"/>
</dbReference>
<name>A0ABY8PNM0_9BACT</name>
<keyword evidence="6" id="KW-1185">Reference proteome</keyword>
<keyword evidence="4" id="KW-0460">Magnesium</keyword>
<dbReference type="RefSeq" id="WP_280997621.1">
    <property type="nucleotide sequence ID" value="NZ_CP069362.1"/>
</dbReference>
<dbReference type="InterPro" id="IPR037171">
    <property type="entry name" value="NagB/RpiA_transferase-like"/>
</dbReference>
<evidence type="ECO:0000256" key="1">
    <source>
        <dbReference type="ARBA" id="ARBA00010638"/>
    </source>
</evidence>
<comment type="catalytic activity">
    <reaction evidence="4">
        <text>(6S)-5-formyl-5,6,7,8-tetrahydrofolate + ATP = (6R)-5,10-methenyltetrahydrofolate + ADP + phosphate</text>
        <dbReference type="Rhea" id="RHEA:10488"/>
        <dbReference type="ChEBI" id="CHEBI:30616"/>
        <dbReference type="ChEBI" id="CHEBI:43474"/>
        <dbReference type="ChEBI" id="CHEBI:57455"/>
        <dbReference type="ChEBI" id="CHEBI:57457"/>
        <dbReference type="ChEBI" id="CHEBI:456216"/>
        <dbReference type="EC" id="6.3.3.2"/>
    </reaction>
</comment>
<dbReference type="SUPFAM" id="SSF100950">
    <property type="entry name" value="NagB/RpiA/CoA transferase-like"/>
    <property type="match status" value="1"/>
</dbReference>
<dbReference type="Pfam" id="PF01812">
    <property type="entry name" value="5-FTHF_cyc-lig"/>
    <property type="match status" value="1"/>
</dbReference>
<sequence>MKDGIRKKILEKRLNLEEKLYNEYNFLIINKVFNFIKDFEFQSIAMYYPFRKEVNLLNLVELLKNRDILFPKIKGKSMQFIKVRNFDEFKKGKFGIMEPIGEYYDKEIDIFLVPGVAFDKKLYRLGYGGGYYDRYFSNHKKGFLIGVAFDFQILNELPIFEHDIKMDVIITEKRILKGEKI</sequence>